<reference evidence="2 3" key="1">
    <citation type="submission" date="2019-06" db="EMBL/GenBank/DDBJ databases">
        <title>Sequencing the genomes of 1000 actinobacteria strains.</title>
        <authorList>
            <person name="Klenk H.-P."/>
        </authorList>
    </citation>
    <scope>NUCLEOTIDE SEQUENCE [LARGE SCALE GENOMIC DNA]</scope>
    <source>
        <strain evidence="2 3">DSM 24683</strain>
    </source>
</reference>
<dbReference type="InterPro" id="IPR017517">
    <property type="entry name" value="Maleyloyr_isom"/>
</dbReference>
<dbReference type="AlphaFoldDB" id="A0A561BT36"/>
<accession>A0A561BT36</accession>
<sequence>MRAPERGALPLWLATTLGREYGRVTEVVQGLPDDDFARRTRCPGMAVGPLLVHLLYDAERALTAFASPSTEAPDRDFVSYWRDFPARPGRRAEPDTSFVQVIASAYSRPSDGLVRHWRELSEAAVRAAAYALVDKGKRVSTQGHVLPVPDFVATLILEATVHHLDLTLELPDAPEPDPEALQVTARTLDGLFGPDAWDVIGWDTTTYVLKATGRIPLDEDDFDMLGPHAARLPLLG</sequence>
<evidence type="ECO:0000313" key="3">
    <source>
        <dbReference type="Proteomes" id="UP000318380"/>
    </source>
</evidence>
<dbReference type="OrthoDB" id="3781681at2"/>
<comment type="caution">
    <text evidence="2">The sequence shown here is derived from an EMBL/GenBank/DDBJ whole genome shotgun (WGS) entry which is preliminary data.</text>
</comment>
<dbReference type="SUPFAM" id="SSF109854">
    <property type="entry name" value="DinB/YfiT-like putative metalloenzymes"/>
    <property type="match status" value="1"/>
</dbReference>
<protein>
    <submittedName>
        <fullName evidence="2">Uncharacterized protein (TIGR03083 family)</fullName>
    </submittedName>
</protein>
<feature type="domain" description="Mycothiol-dependent maleylpyruvate isomerase metal-binding" evidence="1">
    <location>
        <begin position="20"/>
        <end position="166"/>
    </location>
</feature>
<dbReference type="RefSeq" id="WP_145807358.1">
    <property type="nucleotide sequence ID" value="NZ_VIVK01000001.1"/>
</dbReference>
<keyword evidence="3" id="KW-1185">Reference proteome</keyword>
<evidence type="ECO:0000313" key="2">
    <source>
        <dbReference type="EMBL" id="TWD82045.1"/>
    </source>
</evidence>
<name>A0A561BT36_9ACTN</name>
<evidence type="ECO:0000259" key="1">
    <source>
        <dbReference type="Pfam" id="PF11716"/>
    </source>
</evidence>
<dbReference type="Pfam" id="PF11716">
    <property type="entry name" value="MDMPI_N"/>
    <property type="match status" value="1"/>
</dbReference>
<dbReference type="InterPro" id="IPR024344">
    <property type="entry name" value="MDMPI_metal-binding"/>
</dbReference>
<dbReference type="Proteomes" id="UP000318380">
    <property type="component" value="Unassembled WGS sequence"/>
</dbReference>
<dbReference type="EMBL" id="VIVK01000001">
    <property type="protein sequence ID" value="TWD82045.1"/>
    <property type="molecule type" value="Genomic_DNA"/>
</dbReference>
<dbReference type="NCBIfam" id="TIGR03083">
    <property type="entry name" value="maleylpyruvate isomerase family mycothiol-dependent enzyme"/>
    <property type="match status" value="1"/>
</dbReference>
<organism evidence="2 3">
    <name type="scientific">Kribbella amoyensis</name>
    <dbReference type="NCBI Taxonomy" id="996641"/>
    <lineage>
        <taxon>Bacteria</taxon>
        <taxon>Bacillati</taxon>
        <taxon>Actinomycetota</taxon>
        <taxon>Actinomycetes</taxon>
        <taxon>Propionibacteriales</taxon>
        <taxon>Kribbellaceae</taxon>
        <taxon>Kribbella</taxon>
    </lineage>
</organism>
<dbReference type="GO" id="GO:0046872">
    <property type="term" value="F:metal ion binding"/>
    <property type="evidence" value="ECO:0007669"/>
    <property type="project" value="InterPro"/>
</dbReference>
<proteinExistence type="predicted"/>
<gene>
    <name evidence="2" type="ORF">FB561_3171</name>
</gene>
<dbReference type="Gene3D" id="1.20.120.450">
    <property type="entry name" value="dinb family like domain"/>
    <property type="match status" value="1"/>
</dbReference>
<dbReference type="InterPro" id="IPR034660">
    <property type="entry name" value="DinB/YfiT-like"/>
</dbReference>